<reference evidence="7 8" key="1">
    <citation type="journal article" date="2015" name="Stand. Genomic Sci.">
        <title>Genomic Encyclopedia of Bacterial and Archaeal Type Strains, Phase III: the genomes of soil and plant-associated and newly described type strains.</title>
        <authorList>
            <person name="Whitman W.B."/>
            <person name="Woyke T."/>
            <person name="Klenk H.P."/>
            <person name="Zhou Y."/>
            <person name="Lilburn T.G."/>
            <person name="Beck B.J."/>
            <person name="De Vos P."/>
            <person name="Vandamme P."/>
            <person name="Eisen J.A."/>
            <person name="Garrity G."/>
            <person name="Hugenholtz P."/>
            <person name="Kyrpides N.C."/>
        </authorList>
    </citation>
    <scope>NUCLEOTIDE SEQUENCE [LARGE SCALE GENOMIC DNA]</scope>
    <source>
        <strain evidence="7 8">A3</strain>
    </source>
</reference>
<dbReference type="Pfam" id="PF12913">
    <property type="entry name" value="SH3_6"/>
    <property type="match status" value="1"/>
</dbReference>
<evidence type="ECO:0000256" key="3">
    <source>
        <dbReference type="ARBA" id="ARBA00022801"/>
    </source>
</evidence>
<dbReference type="InterPro" id="IPR038765">
    <property type="entry name" value="Papain-like_cys_pep_sf"/>
</dbReference>
<dbReference type="InterPro" id="IPR039439">
    <property type="entry name" value="SH3b1_dom"/>
</dbReference>
<keyword evidence="3" id="KW-0378">Hydrolase</keyword>
<keyword evidence="4" id="KW-0788">Thiol protease</keyword>
<sequence length="478" mass="52666">MNAPFPTCLFAALLATAAGTPARADDAAPAPVPEHGVIGVDESKLTPGYWIARLADPDRVVLDRAAIAVDNARLRALDPSMHDLRALPARLDRSLVAGWIEDLSGDVEETLYAVDGKAVAATQREEWLANRAVDAIPERADARYGLVVARADLRRFPTTTRVFSEPGDTDIDRFQESALFPGTPVVIAHASRDGRWWFVVSPLYAAWIERRFVAEGTADEVFAYAERKPYRIVTGATVTTVATPEQPAVSRLQLDMSTRVPVLADWPAGRPVNGEHPYSSHVIQLPLRRDDGSLAFTPALLQKRMDTNSDYLPLTRANLLRQAFKFLGERYGWGHSYDARDCSGFVSDVYRSMGVQMPRNTRDQSLSAGLRHTAFGDADDHDARVAAARALEVGDLVYIPGHVMMAIGDVDGEPYVIHDTTGLSYRRQDGSMARVLLNAVSVSPLLPLQFNDKDYYVDRMTSIVRIRPDATKDATNRP</sequence>
<accession>A0A4R2I0W8</accession>
<proteinExistence type="inferred from homology"/>
<organism evidence="7 8">
    <name type="scientific">Dokdonella fugitiva</name>
    <dbReference type="NCBI Taxonomy" id="328517"/>
    <lineage>
        <taxon>Bacteria</taxon>
        <taxon>Pseudomonadati</taxon>
        <taxon>Pseudomonadota</taxon>
        <taxon>Gammaproteobacteria</taxon>
        <taxon>Lysobacterales</taxon>
        <taxon>Rhodanobacteraceae</taxon>
        <taxon>Dokdonella</taxon>
    </lineage>
</organism>
<dbReference type="SUPFAM" id="SSF54001">
    <property type="entry name" value="Cysteine proteinases"/>
    <property type="match status" value="1"/>
</dbReference>
<evidence type="ECO:0000256" key="5">
    <source>
        <dbReference type="SAM" id="SignalP"/>
    </source>
</evidence>
<keyword evidence="5" id="KW-0732">Signal</keyword>
<dbReference type="InterPro" id="IPR000064">
    <property type="entry name" value="NLP_P60_dom"/>
</dbReference>
<evidence type="ECO:0000259" key="6">
    <source>
        <dbReference type="PROSITE" id="PS51935"/>
    </source>
</evidence>
<dbReference type="Proteomes" id="UP000294862">
    <property type="component" value="Unassembled WGS sequence"/>
</dbReference>
<gene>
    <name evidence="7" type="ORF">EV148_11242</name>
</gene>
<comment type="similarity">
    <text evidence="1">Belongs to the peptidase C40 family.</text>
</comment>
<evidence type="ECO:0000256" key="2">
    <source>
        <dbReference type="ARBA" id="ARBA00022670"/>
    </source>
</evidence>
<dbReference type="Gene3D" id="3.90.1720.10">
    <property type="entry name" value="endopeptidase domain like (from Nostoc punctiforme)"/>
    <property type="match status" value="1"/>
</dbReference>
<dbReference type="InterPro" id="IPR027017">
    <property type="entry name" value="P60_peptidase_YkfC"/>
</dbReference>
<feature type="domain" description="NlpC/P60" evidence="6">
    <location>
        <begin position="313"/>
        <end position="467"/>
    </location>
</feature>
<dbReference type="EMBL" id="SLWQ01000012">
    <property type="protein sequence ID" value="TCO36558.1"/>
    <property type="molecule type" value="Genomic_DNA"/>
</dbReference>
<evidence type="ECO:0000256" key="4">
    <source>
        <dbReference type="ARBA" id="ARBA00022807"/>
    </source>
</evidence>
<dbReference type="PROSITE" id="PS51935">
    <property type="entry name" value="NLPC_P60"/>
    <property type="match status" value="1"/>
</dbReference>
<protein>
    <submittedName>
        <fullName evidence="7">NlpC/P60 family protein</fullName>
    </submittedName>
</protein>
<dbReference type="Pfam" id="PF00877">
    <property type="entry name" value="NLPC_P60"/>
    <property type="match status" value="1"/>
</dbReference>
<name>A0A4R2I0W8_9GAMM</name>
<feature type="signal peptide" evidence="5">
    <location>
        <begin position="1"/>
        <end position="24"/>
    </location>
</feature>
<evidence type="ECO:0000313" key="8">
    <source>
        <dbReference type="Proteomes" id="UP000294862"/>
    </source>
</evidence>
<comment type="caution">
    <text evidence="7">The sequence shown here is derived from an EMBL/GenBank/DDBJ whole genome shotgun (WGS) entry which is preliminary data.</text>
</comment>
<keyword evidence="2" id="KW-0645">Protease</keyword>
<evidence type="ECO:0000256" key="1">
    <source>
        <dbReference type="ARBA" id="ARBA00007074"/>
    </source>
</evidence>
<keyword evidence="8" id="KW-1185">Reference proteome</keyword>
<feature type="chain" id="PRO_5020790787" evidence="5">
    <location>
        <begin position="25"/>
        <end position="478"/>
    </location>
</feature>
<dbReference type="PIRSF" id="PIRSF019015">
    <property type="entry name" value="P60_peptidase_YkfC"/>
    <property type="match status" value="1"/>
</dbReference>
<dbReference type="OrthoDB" id="9808890at2"/>
<dbReference type="AlphaFoldDB" id="A0A4R2I0W8"/>
<dbReference type="RefSeq" id="WP_131999998.1">
    <property type="nucleotide sequence ID" value="NZ_SLWQ01000012.1"/>
</dbReference>
<dbReference type="GO" id="GO:0008234">
    <property type="term" value="F:cysteine-type peptidase activity"/>
    <property type="evidence" value="ECO:0007669"/>
    <property type="project" value="UniProtKB-KW"/>
</dbReference>
<dbReference type="GO" id="GO:0006508">
    <property type="term" value="P:proteolysis"/>
    <property type="evidence" value="ECO:0007669"/>
    <property type="project" value="UniProtKB-KW"/>
</dbReference>
<evidence type="ECO:0000313" key="7">
    <source>
        <dbReference type="EMBL" id="TCO36558.1"/>
    </source>
</evidence>